<comment type="subcellular location">
    <subcellularLocation>
        <location evidence="1">Nucleus</location>
    </subcellularLocation>
</comment>
<dbReference type="InterPro" id="IPR054502">
    <property type="entry name" value="bHLH-TF_ACT-like_plant"/>
</dbReference>
<dbReference type="PANTHER" id="PTHR31945">
    <property type="entry name" value="TRANSCRIPTION FACTOR SCREAM2-RELATED"/>
    <property type="match status" value="1"/>
</dbReference>
<keyword evidence="7" id="KW-0175">Coiled coil</keyword>
<dbReference type="GO" id="GO:0005634">
    <property type="term" value="C:nucleus"/>
    <property type="evidence" value="ECO:0007669"/>
    <property type="project" value="UniProtKB-SubCell"/>
</dbReference>
<dbReference type="InterPro" id="IPR011598">
    <property type="entry name" value="bHLH_dom"/>
</dbReference>
<name>A0A6D2IVV0_9BRAS</name>
<dbReference type="GO" id="GO:0003700">
    <property type="term" value="F:DNA-binding transcription factor activity"/>
    <property type="evidence" value="ECO:0007669"/>
    <property type="project" value="TreeGrafter"/>
</dbReference>
<feature type="region of interest" description="Disordered" evidence="8">
    <location>
        <begin position="83"/>
        <end position="102"/>
    </location>
</feature>
<evidence type="ECO:0000259" key="9">
    <source>
        <dbReference type="PROSITE" id="PS50888"/>
    </source>
</evidence>
<keyword evidence="6" id="KW-0539">Nucleus</keyword>
<dbReference type="GO" id="GO:0046983">
    <property type="term" value="F:protein dimerization activity"/>
    <property type="evidence" value="ECO:0007669"/>
    <property type="project" value="InterPro"/>
</dbReference>
<dbReference type="CDD" id="cd11443">
    <property type="entry name" value="bHLH_AtAMS_like"/>
    <property type="match status" value="1"/>
</dbReference>
<dbReference type="Pfam" id="PF22754">
    <property type="entry name" value="bHLH-TF_ACT-like_plant"/>
    <property type="match status" value="1"/>
</dbReference>
<dbReference type="OrthoDB" id="752464at2759"/>
<dbReference type="SUPFAM" id="SSF47459">
    <property type="entry name" value="HLH, helix-loop-helix DNA-binding domain"/>
    <property type="match status" value="1"/>
</dbReference>
<accession>A0A6D2IVV0</accession>
<evidence type="ECO:0000256" key="8">
    <source>
        <dbReference type="SAM" id="MobiDB-lite"/>
    </source>
</evidence>
<sequence length="360" mass="40530">MELSTQMNAFEELLVPTKQETTDNNNYNSNMNNLSFNGGFDHHHHHQFFPNGWNIDYLCFNNEEEDENTLLYSSSFMDLISQPPPLLLHQPPPLPPPSSSSPPLISSAAATFDYPFLEALQEIIDSSSSSPPLMLPTPQEENYNNPMSYPSPLMESDQSKSFSVGYCGGGETTNKKKSKKLEGQPSKNLMAERRRRKRLNDRLSMLRSIVPKISKMDRTSILGDAIDYMKELLDKINKLQDEEQELGNSNNSHHSKLFGDLKDLNTNEPLVRNSPKFEVDRRDEDTRVDICCSPKPGLLLSTVNTLETLGLEIEQCVISCFSDFSLQASCSEGAEQRDFITSEDIKQALFRNAGYGGNCL</sequence>
<evidence type="ECO:0000256" key="5">
    <source>
        <dbReference type="ARBA" id="ARBA00023163"/>
    </source>
</evidence>
<keyword evidence="3" id="KW-0805">Transcription regulation</keyword>
<evidence type="ECO:0000256" key="2">
    <source>
        <dbReference type="ARBA" id="ARBA00022473"/>
    </source>
</evidence>
<keyword evidence="5" id="KW-0804">Transcription</keyword>
<comment type="caution">
    <text evidence="10">The sequence shown here is derived from an EMBL/GenBank/DDBJ whole genome shotgun (WGS) entry which is preliminary data.</text>
</comment>
<dbReference type="InterPro" id="IPR051358">
    <property type="entry name" value="TF_AMS/ICE1/BHLH6-like"/>
</dbReference>
<dbReference type="AlphaFoldDB" id="A0A6D2IVV0"/>
<evidence type="ECO:0000313" key="11">
    <source>
        <dbReference type="Proteomes" id="UP000467841"/>
    </source>
</evidence>
<dbReference type="SMART" id="SM00353">
    <property type="entry name" value="HLH"/>
    <property type="match status" value="1"/>
</dbReference>
<feature type="domain" description="BHLH" evidence="9">
    <location>
        <begin position="183"/>
        <end position="232"/>
    </location>
</feature>
<dbReference type="Pfam" id="PF00010">
    <property type="entry name" value="HLH"/>
    <property type="match status" value="1"/>
</dbReference>
<dbReference type="PANTHER" id="PTHR31945:SF15">
    <property type="entry name" value="TRANSCRIPTION FACTOR BHLH61-RELATED"/>
    <property type="match status" value="1"/>
</dbReference>
<evidence type="ECO:0000313" key="10">
    <source>
        <dbReference type="EMBL" id="CAA7034674.1"/>
    </source>
</evidence>
<dbReference type="Proteomes" id="UP000467841">
    <property type="component" value="Unassembled WGS sequence"/>
</dbReference>
<dbReference type="EMBL" id="CACVBM020001151">
    <property type="protein sequence ID" value="CAA7034674.1"/>
    <property type="molecule type" value="Genomic_DNA"/>
</dbReference>
<protein>
    <recommendedName>
        <fullName evidence="9">BHLH domain-containing protein</fullName>
    </recommendedName>
</protein>
<evidence type="ECO:0000256" key="6">
    <source>
        <dbReference type="ARBA" id="ARBA00023242"/>
    </source>
</evidence>
<dbReference type="FunFam" id="4.10.280.10:FF:000066">
    <property type="entry name" value="BHLH transcription factor"/>
    <property type="match status" value="1"/>
</dbReference>
<dbReference type="GO" id="GO:0043565">
    <property type="term" value="F:sequence-specific DNA binding"/>
    <property type="evidence" value="ECO:0007669"/>
    <property type="project" value="TreeGrafter"/>
</dbReference>
<dbReference type="InterPro" id="IPR036638">
    <property type="entry name" value="HLH_DNA-bd_sf"/>
</dbReference>
<keyword evidence="11" id="KW-1185">Reference proteome</keyword>
<keyword evidence="2" id="KW-0217">Developmental protein</keyword>
<evidence type="ECO:0000256" key="7">
    <source>
        <dbReference type="SAM" id="Coils"/>
    </source>
</evidence>
<evidence type="ECO:0000256" key="1">
    <source>
        <dbReference type="ARBA" id="ARBA00004123"/>
    </source>
</evidence>
<evidence type="ECO:0000256" key="3">
    <source>
        <dbReference type="ARBA" id="ARBA00023015"/>
    </source>
</evidence>
<evidence type="ECO:0000256" key="4">
    <source>
        <dbReference type="ARBA" id="ARBA00023125"/>
    </source>
</evidence>
<gene>
    <name evidence="10" type="ORF">MERR_LOCUS21909</name>
</gene>
<keyword evidence="4" id="KW-0238">DNA-binding</keyword>
<reference evidence="10" key="1">
    <citation type="submission" date="2020-01" db="EMBL/GenBank/DDBJ databases">
        <authorList>
            <person name="Mishra B."/>
        </authorList>
    </citation>
    <scope>NUCLEOTIDE SEQUENCE [LARGE SCALE GENOMIC DNA]</scope>
</reference>
<organism evidence="10 11">
    <name type="scientific">Microthlaspi erraticum</name>
    <dbReference type="NCBI Taxonomy" id="1685480"/>
    <lineage>
        <taxon>Eukaryota</taxon>
        <taxon>Viridiplantae</taxon>
        <taxon>Streptophyta</taxon>
        <taxon>Embryophyta</taxon>
        <taxon>Tracheophyta</taxon>
        <taxon>Spermatophyta</taxon>
        <taxon>Magnoliopsida</taxon>
        <taxon>eudicotyledons</taxon>
        <taxon>Gunneridae</taxon>
        <taxon>Pentapetalae</taxon>
        <taxon>rosids</taxon>
        <taxon>malvids</taxon>
        <taxon>Brassicales</taxon>
        <taxon>Brassicaceae</taxon>
        <taxon>Coluteocarpeae</taxon>
        <taxon>Microthlaspi</taxon>
    </lineage>
</organism>
<proteinExistence type="predicted"/>
<feature type="coiled-coil region" evidence="7">
    <location>
        <begin position="222"/>
        <end position="249"/>
    </location>
</feature>
<dbReference type="PROSITE" id="PS50888">
    <property type="entry name" value="BHLH"/>
    <property type="match status" value="1"/>
</dbReference>
<feature type="compositionally biased region" description="Pro residues" evidence="8">
    <location>
        <begin position="83"/>
        <end position="100"/>
    </location>
</feature>
<dbReference type="Gene3D" id="4.10.280.10">
    <property type="entry name" value="Helix-loop-helix DNA-binding domain"/>
    <property type="match status" value="1"/>
</dbReference>